<gene>
    <name evidence="2" type="primary">ga14655</name>
    <name evidence="2" type="ORF">PR202_ga14655</name>
</gene>
<dbReference type="Pfam" id="PF03476">
    <property type="entry name" value="MOSC_N"/>
    <property type="match status" value="1"/>
</dbReference>
<dbReference type="AlphaFoldDB" id="A0AAV5CHU6"/>
<reference evidence="2" key="1">
    <citation type="journal article" date="2018" name="DNA Res.">
        <title>Multiple hybrid de novo genome assembly of finger millet, an orphan allotetraploid crop.</title>
        <authorList>
            <person name="Hatakeyama M."/>
            <person name="Aluri S."/>
            <person name="Balachadran M.T."/>
            <person name="Sivarajan S.R."/>
            <person name="Patrignani A."/>
            <person name="Gruter S."/>
            <person name="Poveda L."/>
            <person name="Shimizu-Inatsugi R."/>
            <person name="Baeten J."/>
            <person name="Francoijs K.J."/>
            <person name="Nataraja K.N."/>
            <person name="Reddy Y.A.N."/>
            <person name="Phadnis S."/>
            <person name="Ravikumar R.L."/>
            <person name="Schlapbach R."/>
            <person name="Sreeman S.M."/>
            <person name="Shimizu K.K."/>
        </authorList>
    </citation>
    <scope>NUCLEOTIDE SEQUENCE</scope>
</reference>
<protein>
    <recommendedName>
        <fullName evidence="1">Molybdenum cofactor sulfurase middle domain-containing protein</fullName>
    </recommendedName>
</protein>
<reference evidence="2" key="2">
    <citation type="submission" date="2021-12" db="EMBL/GenBank/DDBJ databases">
        <title>Resequencing data analysis of finger millet.</title>
        <authorList>
            <person name="Hatakeyama M."/>
            <person name="Aluri S."/>
            <person name="Balachadran M.T."/>
            <person name="Sivarajan S.R."/>
            <person name="Poveda L."/>
            <person name="Shimizu-Inatsugi R."/>
            <person name="Schlapbach R."/>
            <person name="Sreeman S.M."/>
            <person name="Shimizu K.K."/>
        </authorList>
    </citation>
    <scope>NUCLEOTIDE SEQUENCE</scope>
</reference>
<proteinExistence type="predicted"/>
<evidence type="ECO:0000259" key="1">
    <source>
        <dbReference type="Pfam" id="PF03476"/>
    </source>
</evidence>
<dbReference type="EMBL" id="BQKI01000007">
    <property type="protein sequence ID" value="GJM97709.1"/>
    <property type="molecule type" value="Genomic_DNA"/>
</dbReference>
<evidence type="ECO:0000313" key="2">
    <source>
        <dbReference type="EMBL" id="GJM97709.1"/>
    </source>
</evidence>
<accession>A0AAV5CHU6</accession>
<comment type="caution">
    <text evidence="2">The sequence shown here is derived from an EMBL/GenBank/DDBJ whole genome shotgun (WGS) entry which is preliminary data.</text>
</comment>
<dbReference type="SUPFAM" id="SSF141673">
    <property type="entry name" value="MOSC N-terminal domain-like"/>
    <property type="match status" value="1"/>
</dbReference>
<feature type="domain" description="Molybdenum cofactor sulfurase middle" evidence="1">
    <location>
        <begin position="22"/>
        <end position="102"/>
    </location>
</feature>
<keyword evidence="3" id="KW-1185">Reference proteome</keyword>
<sequence length="160" mass="17953">MLNINALNLVDDCSQQAVSDIHLKSITIYPVKSCQGFSVQSWPLAAGGLKYDREWLLQGSGGEILTQKKVPELSSIHTLIDLELGKLLIESPKCKHKLQISLLEHLTHLSAELDVYGQRYGHGKILFGLLLNYEDGMDGEDDTVVERWLQVGQEVYPYTE</sequence>
<evidence type="ECO:0000313" key="3">
    <source>
        <dbReference type="Proteomes" id="UP001054889"/>
    </source>
</evidence>
<name>A0AAV5CHU6_ELECO</name>
<dbReference type="InterPro" id="IPR005303">
    <property type="entry name" value="MOCOS_middle"/>
</dbReference>
<dbReference type="Proteomes" id="UP001054889">
    <property type="component" value="Unassembled WGS sequence"/>
</dbReference>
<organism evidence="2 3">
    <name type="scientific">Eleusine coracana subsp. coracana</name>
    <dbReference type="NCBI Taxonomy" id="191504"/>
    <lineage>
        <taxon>Eukaryota</taxon>
        <taxon>Viridiplantae</taxon>
        <taxon>Streptophyta</taxon>
        <taxon>Embryophyta</taxon>
        <taxon>Tracheophyta</taxon>
        <taxon>Spermatophyta</taxon>
        <taxon>Magnoliopsida</taxon>
        <taxon>Liliopsida</taxon>
        <taxon>Poales</taxon>
        <taxon>Poaceae</taxon>
        <taxon>PACMAD clade</taxon>
        <taxon>Chloridoideae</taxon>
        <taxon>Cynodonteae</taxon>
        <taxon>Eleusininae</taxon>
        <taxon>Eleusine</taxon>
    </lineage>
</organism>